<protein>
    <recommendedName>
        <fullName evidence="1">DUF4283 domain-containing protein</fullName>
    </recommendedName>
</protein>
<proteinExistence type="predicted"/>
<dbReference type="PANTHER" id="PTHR31286:SF99">
    <property type="entry name" value="DUF4283 DOMAIN-CONTAINING PROTEIN"/>
    <property type="match status" value="1"/>
</dbReference>
<accession>A0A9Q0FEU3</accession>
<organism evidence="2 3">
    <name type="scientific">Turnera subulata</name>
    <dbReference type="NCBI Taxonomy" id="218843"/>
    <lineage>
        <taxon>Eukaryota</taxon>
        <taxon>Viridiplantae</taxon>
        <taxon>Streptophyta</taxon>
        <taxon>Embryophyta</taxon>
        <taxon>Tracheophyta</taxon>
        <taxon>Spermatophyta</taxon>
        <taxon>Magnoliopsida</taxon>
        <taxon>eudicotyledons</taxon>
        <taxon>Gunneridae</taxon>
        <taxon>Pentapetalae</taxon>
        <taxon>rosids</taxon>
        <taxon>fabids</taxon>
        <taxon>Malpighiales</taxon>
        <taxon>Passifloraceae</taxon>
        <taxon>Turnera</taxon>
    </lineage>
</organism>
<evidence type="ECO:0000259" key="1">
    <source>
        <dbReference type="Pfam" id="PF14111"/>
    </source>
</evidence>
<dbReference type="Proteomes" id="UP001141552">
    <property type="component" value="Unassembled WGS sequence"/>
</dbReference>
<dbReference type="Pfam" id="PF14111">
    <property type="entry name" value="DUF4283"/>
    <property type="match status" value="1"/>
</dbReference>
<feature type="domain" description="DUF4283" evidence="1">
    <location>
        <begin position="2"/>
        <end position="38"/>
    </location>
</feature>
<keyword evidence="3" id="KW-1185">Reference proteome</keyword>
<sequence length="106" mass="12314">MVSFYNKEDRLRVLIDGPWILLGHYLTVEPWRPQFDPTGHKVITIVAWVQLLGLSREYYDCLLLNEVCNEIGQLVRVDYNTQEGLRGKFARVAVELDLLKPLQSKV</sequence>
<reference evidence="2" key="1">
    <citation type="submission" date="2022-02" db="EMBL/GenBank/DDBJ databases">
        <authorList>
            <person name="Henning P.M."/>
            <person name="McCubbin A.G."/>
            <person name="Shore J.S."/>
        </authorList>
    </citation>
    <scope>NUCLEOTIDE SEQUENCE</scope>
    <source>
        <strain evidence="2">F60SS</strain>
        <tissue evidence="2">Leaves</tissue>
    </source>
</reference>
<dbReference type="InterPro" id="IPR025558">
    <property type="entry name" value="DUF4283"/>
</dbReference>
<name>A0A9Q0FEU3_9ROSI</name>
<evidence type="ECO:0000313" key="2">
    <source>
        <dbReference type="EMBL" id="KAJ4830111.1"/>
    </source>
</evidence>
<evidence type="ECO:0000313" key="3">
    <source>
        <dbReference type="Proteomes" id="UP001141552"/>
    </source>
</evidence>
<dbReference type="EMBL" id="JAKUCV010005726">
    <property type="protein sequence ID" value="KAJ4830111.1"/>
    <property type="molecule type" value="Genomic_DNA"/>
</dbReference>
<reference evidence="2" key="2">
    <citation type="journal article" date="2023" name="Plants (Basel)">
        <title>Annotation of the Turnera subulata (Passifloraceae) Draft Genome Reveals the S-Locus Evolved after the Divergence of Turneroideae from Passifloroideae in a Stepwise Manner.</title>
        <authorList>
            <person name="Henning P.M."/>
            <person name="Roalson E.H."/>
            <person name="Mir W."/>
            <person name="McCubbin A.G."/>
            <person name="Shore J.S."/>
        </authorList>
    </citation>
    <scope>NUCLEOTIDE SEQUENCE</scope>
    <source>
        <strain evidence="2">F60SS</strain>
    </source>
</reference>
<comment type="caution">
    <text evidence="2">The sequence shown here is derived from an EMBL/GenBank/DDBJ whole genome shotgun (WGS) entry which is preliminary data.</text>
</comment>
<dbReference type="PANTHER" id="PTHR31286">
    <property type="entry name" value="GLYCINE-RICH CELL WALL STRUCTURAL PROTEIN 1.8-LIKE"/>
    <property type="match status" value="1"/>
</dbReference>
<dbReference type="AlphaFoldDB" id="A0A9Q0FEU3"/>
<dbReference type="InterPro" id="IPR040256">
    <property type="entry name" value="At4g02000-like"/>
</dbReference>
<gene>
    <name evidence="2" type="ORF">Tsubulata_001320</name>
</gene>
<dbReference type="OrthoDB" id="1720039at2759"/>